<evidence type="ECO:0000313" key="3">
    <source>
        <dbReference type="Proteomes" id="UP001221898"/>
    </source>
</evidence>
<protein>
    <submittedName>
        <fullName evidence="2">Uncharacterized protein</fullName>
    </submittedName>
</protein>
<sequence length="81" mass="8991">METGGCIVSHRQQGFLSLSGCYSVPAPLERSASLPDDLPHEMDTRDSRCPSPRLRPKPQRKPSLAGQRRVIQMPAAIHDKK</sequence>
<reference evidence="2" key="1">
    <citation type="journal article" date="2023" name="Science">
        <title>Genome structures resolve the early diversification of teleost fishes.</title>
        <authorList>
            <person name="Parey E."/>
            <person name="Louis A."/>
            <person name="Montfort J."/>
            <person name="Bouchez O."/>
            <person name="Roques C."/>
            <person name="Iampietro C."/>
            <person name="Lluch J."/>
            <person name="Castinel A."/>
            <person name="Donnadieu C."/>
            <person name="Desvignes T."/>
            <person name="Floi Bucao C."/>
            <person name="Jouanno E."/>
            <person name="Wen M."/>
            <person name="Mejri S."/>
            <person name="Dirks R."/>
            <person name="Jansen H."/>
            <person name="Henkel C."/>
            <person name="Chen W.J."/>
            <person name="Zahm M."/>
            <person name="Cabau C."/>
            <person name="Klopp C."/>
            <person name="Thompson A.W."/>
            <person name="Robinson-Rechavi M."/>
            <person name="Braasch I."/>
            <person name="Lecointre G."/>
            <person name="Bobe J."/>
            <person name="Postlethwait J.H."/>
            <person name="Berthelot C."/>
            <person name="Roest Crollius H."/>
            <person name="Guiguen Y."/>
        </authorList>
    </citation>
    <scope>NUCLEOTIDE SEQUENCE</scope>
    <source>
        <strain evidence="2">NC1722</strain>
    </source>
</reference>
<feature type="region of interest" description="Disordered" evidence="1">
    <location>
        <begin position="29"/>
        <end position="81"/>
    </location>
</feature>
<accession>A0AAD7WN68</accession>
<evidence type="ECO:0000256" key="1">
    <source>
        <dbReference type="SAM" id="MobiDB-lite"/>
    </source>
</evidence>
<feature type="compositionally biased region" description="Basic and acidic residues" evidence="1">
    <location>
        <begin position="37"/>
        <end position="48"/>
    </location>
</feature>
<evidence type="ECO:0000313" key="2">
    <source>
        <dbReference type="EMBL" id="KAJ8402224.1"/>
    </source>
</evidence>
<dbReference type="EMBL" id="JAINUG010000065">
    <property type="protein sequence ID" value="KAJ8402224.1"/>
    <property type="molecule type" value="Genomic_DNA"/>
</dbReference>
<keyword evidence="3" id="KW-1185">Reference proteome</keyword>
<name>A0AAD7WN68_9TELE</name>
<proteinExistence type="predicted"/>
<gene>
    <name evidence="2" type="ORF">AAFF_G00370890</name>
</gene>
<comment type="caution">
    <text evidence="2">The sequence shown here is derived from an EMBL/GenBank/DDBJ whole genome shotgun (WGS) entry which is preliminary data.</text>
</comment>
<dbReference type="Proteomes" id="UP001221898">
    <property type="component" value="Unassembled WGS sequence"/>
</dbReference>
<dbReference type="AlphaFoldDB" id="A0AAD7WN68"/>
<organism evidence="2 3">
    <name type="scientific">Aldrovandia affinis</name>
    <dbReference type="NCBI Taxonomy" id="143900"/>
    <lineage>
        <taxon>Eukaryota</taxon>
        <taxon>Metazoa</taxon>
        <taxon>Chordata</taxon>
        <taxon>Craniata</taxon>
        <taxon>Vertebrata</taxon>
        <taxon>Euteleostomi</taxon>
        <taxon>Actinopterygii</taxon>
        <taxon>Neopterygii</taxon>
        <taxon>Teleostei</taxon>
        <taxon>Notacanthiformes</taxon>
        <taxon>Halosauridae</taxon>
        <taxon>Aldrovandia</taxon>
    </lineage>
</organism>